<feature type="region of interest" description="Disordered" evidence="1">
    <location>
        <begin position="154"/>
        <end position="202"/>
    </location>
</feature>
<dbReference type="PANTHER" id="PTHR13422">
    <property type="entry name" value="SIN3-HDAC COMPLEX-ASSOCIATED FACTOR"/>
    <property type="match status" value="1"/>
</dbReference>
<feature type="region of interest" description="Disordered" evidence="1">
    <location>
        <begin position="758"/>
        <end position="778"/>
    </location>
</feature>
<feature type="region of interest" description="Disordered" evidence="1">
    <location>
        <begin position="860"/>
        <end position="903"/>
    </location>
</feature>
<feature type="compositionally biased region" description="Low complexity" evidence="1">
    <location>
        <begin position="760"/>
        <end position="770"/>
    </location>
</feature>
<dbReference type="PANTHER" id="PTHR13422:SF12">
    <property type="entry name" value="SIN3-HDAC COMPLEX-ASSOCIATED FACTOR"/>
    <property type="match status" value="1"/>
</dbReference>
<feature type="compositionally biased region" description="Low complexity" evidence="1">
    <location>
        <begin position="515"/>
        <end position="529"/>
    </location>
</feature>
<organism evidence="2 3">
    <name type="scientific">Lucilia cuprina</name>
    <name type="common">Green bottle fly</name>
    <name type="synonym">Australian sheep blowfly</name>
    <dbReference type="NCBI Taxonomy" id="7375"/>
    <lineage>
        <taxon>Eukaryota</taxon>
        <taxon>Metazoa</taxon>
        <taxon>Ecdysozoa</taxon>
        <taxon>Arthropoda</taxon>
        <taxon>Hexapoda</taxon>
        <taxon>Insecta</taxon>
        <taxon>Pterygota</taxon>
        <taxon>Neoptera</taxon>
        <taxon>Endopterygota</taxon>
        <taxon>Diptera</taxon>
        <taxon>Brachycera</taxon>
        <taxon>Muscomorpha</taxon>
        <taxon>Oestroidea</taxon>
        <taxon>Calliphoridae</taxon>
        <taxon>Luciliinae</taxon>
        <taxon>Lucilia</taxon>
    </lineage>
</organism>
<feature type="region of interest" description="Disordered" evidence="1">
    <location>
        <begin position="932"/>
        <end position="951"/>
    </location>
</feature>
<dbReference type="GO" id="GO:0030336">
    <property type="term" value="P:negative regulation of cell migration"/>
    <property type="evidence" value="ECO:0007669"/>
    <property type="project" value="TreeGrafter"/>
</dbReference>
<dbReference type="Proteomes" id="UP000037069">
    <property type="component" value="Unassembled WGS sequence"/>
</dbReference>
<dbReference type="GO" id="GO:0070822">
    <property type="term" value="C:Sin3-type complex"/>
    <property type="evidence" value="ECO:0007669"/>
    <property type="project" value="TreeGrafter"/>
</dbReference>
<evidence type="ECO:0000313" key="3">
    <source>
        <dbReference type="Proteomes" id="UP000037069"/>
    </source>
</evidence>
<evidence type="ECO:0000313" key="2">
    <source>
        <dbReference type="EMBL" id="KNC28796.1"/>
    </source>
</evidence>
<proteinExistence type="predicted"/>
<sequence>QTNMFNFHKPRTYRSTEGCCICKAKSSSSRFTDSRKYERDTMQCFDLKYPRQGEICNACVLLVKRFKRLPVGSKRNWSHIVDAKAGIGPGYNKIQTKYKSERINSRAAAAAAALQQQVVASSSTSSNNAAVNGSSPNGINYIPEKFSKIFKKTKKLKDSSMKRKNNHNGWSHSNTQSLPTTPDSLDSDYEDSRHQLNLSGGAAGSTGTGTIVQFQTQTRASAYKAQAAAEARKRIIKLGTKRRKCLPPRRFRRTLAQEESVEFFDEEEWQERKSCCGMLYECAALGGALIINADSYKPCEQHQQSLRLLNPAAVATTSASNNDNKQSPLPLIQKSIIQTVPAVVQLKPPTPTPASTSTPSVSVSYTSSSTNHNNNFKTATTTTTTPTPVLKKHHLFFKRQSECFPQGDHVTHTATTTTANSNNDSNHSTAAHVANIIKTESEFNVPQQQNNTNNSTTIQRHIENAIHSSSPNTIITTNPLISSSASLSISVTTSSSSSSSTTMPQMPKHSLAKVTTISPPLTSTTTTTLHHQHQHHLTAANNNNISNNLVKPNTFLHKIKADSTAAGKVVKHSLEKFNTAVRLKTSDIHEMKPIIRTVDKSYILAKPPTQANIITLNANTSQATYQSLAAYNAAGQPPLTTASLSAASPTSSTSSTSSTKFSDNSSDSGFDENMLDRKSASPLQEDCEKKILSRPGVQTMFLASGVQIQGQPQNLVLTGNEVAAKILQSRKYSSITANPISTNSRSHHPTTTAVKIAQISTTSSSSSVTSGPPNSTMSSAAQAKMRAIYNNNNMIQHENGITTIVPASSLAATTQTAAMQNIAPSTVTITPAPPVGTQFNTQNVISRKLTAANIINLQSNTTSNSHNNQQQQQHHHQQQQQHHQQQQQHHLSSSNNNHHHLNNSSTNQKIILLKTSPNNTTTFTATAANYNTLSGGGGGGGHHGNNGGGGR</sequence>
<keyword evidence="3" id="KW-1185">Reference proteome</keyword>
<evidence type="ECO:0008006" key="4">
    <source>
        <dbReference type="Google" id="ProtNLM"/>
    </source>
</evidence>
<evidence type="ECO:0000256" key="1">
    <source>
        <dbReference type="SAM" id="MobiDB-lite"/>
    </source>
</evidence>
<feature type="compositionally biased region" description="Low complexity" evidence="1">
    <location>
        <begin position="491"/>
        <end position="502"/>
    </location>
</feature>
<feature type="compositionally biased region" description="Polar residues" evidence="1">
    <location>
        <begin position="167"/>
        <end position="184"/>
    </location>
</feature>
<reference evidence="2 3" key="1">
    <citation type="journal article" date="2015" name="Nat. Commun.">
        <title>Lucilia cuprina genome unlocks parasitic fly biology to underpin future interventions.</title>
        <authorList>
            <person name="Anstead C.A."/>
            <person name="Korhonen P.K."/>
            <person name="Young N.D."/>
            <person name="Hall R.S."/>
            <person name="Jex A.R."/>
            <person name="Murali S.C."/>
            <person name="Hughes D.S."/>
            <person name="Lee S.F."/>
            <person name="Perry T."/>
            <person name="Stroehlein A.J."/>
            <person name="Ansell B.R."/>
            <person name="Breugelmans B."/>
            <person name="Hofmann A."/>
            <person name="Qu J."/>
            <person name="Dugan S."/>
            <person name="Lee S.L."/>
            <person name="Chao H."/>
            <person name="Dinh H."/>
            <person name="Han Y."/>
            <person name="Doddapaneni H.V."/>
            <person name="Worley K.C."/>
            <person name="Muzny D.M."/>
            <person name="Ioannidis P."/>
            <person name="Waterhouse R.M."/>
            <person name="Zdobnov E.M."/>
            <person name="James P.J."/>
            <person name="Bagnall N.H."/>
            <person name="Kotze A.C."/>
            <person name="Gibbs R.A."/>
            <person name="Richards S."/>
            <person name="Batterham P."/>
            <person name="Gasser R.B."/>
        </authorList>
    </citation>
    <scope>NUCLEOTIDE SEQUENCE [LARGE SCALE GENOMIC DNA]</scope>
    <source>
        <strain evidence="2 3">LS</strain>
        <tissue evidence="2">Full body</tissue>
    </source>
</reference>
<feature type="compositionally biased region" description="Low complexity" evidence="1">
    <location>
        <begin position="537"/>
        <end position="546"/>
    </location>
</feature>
<name>A0A0L0C942_LUCCU</name>
<accession>A0A0L0C942</accession>
<feature type="compositionally biased region" description="Low complexity" evidence="1">
    <location>
        <begin position="641"/>
        <end position="659"/>
    </location>
</feature>
<feature type="region of interest" description="Disordered" evidence="1">
    <location>
        <begin position="491"/>
        <end position="546"/>
    </location>
</feature>
<comment type="caution">
    <text evidence="2">The sequence shown here is derived from an EMBL/GenBank/DDBJ whole genome shotgun (WGS) entry which is preliminary data.</text>
</comment>
<dbReference type="OMA" id="ESFPQGD"/>
<dbReference type="STRING" id="7375.A0A0L0C942"/>
<feature type="compositionally biased region" description="Gly residues" evidence="1">
    <location>
        <begin position="934"/>
        <end position="951"/>
    </location>
</feature>
<dbReference type="EMBL" id="JRES01000749">
    <property type="protein sequence ID" value="KNC28796.1"/>
    <property type="molecule type" value="Genomic_DNA"/>
</dbReference>
<protein>
    <recommendedName>
        <fullName evidence="4">Protein FAM60A</fullName>
    </recommendedName>
</protein>
<feature type="region of interest" description="Disordered" evidence="1">
    <location>
        <begin position="349"/>
        <end position="385"/>
    </location>
</feature>
<feature type="compositionally biased region" description="Low complexity" evidence="1">
    <location>
        <begin position="353"/>
        <end position="385"/>
    </location>
</feature>
<feature type="non-terminal residue" evidence="2">
    <location>
        <position position="1"/>
    </location>
</feature>
<dbReference type="AlphaFoldDB" id="A0A0L0C942"/>
<dbReference type="InterPro" id="IPR026065">
    <property type="entry name" value="FAM60A"/>
</dbReference>
<gene>
    <name evidence="2" type="ORF">FF38_09952</name>
</gene>
<dbReference type="Pfam" id="PF15396">
    <property type="entry name" value="FAM60A"/>
    <property type="match status" value="1"/>
</dbReference>
<dbReference type="OrthoDB" id="10023333at2759"/>
<feature type="region of interest" description="Disordered" evidence="1">
    <location>
        <begin position="641"/>
        <end position="683"/>
    </location>
</feature>